<feature type="transmembrane region" description="Helical" evidence="1">
    <location>
        <begin position="60"/>
        <end position="79"/>
    </location>
</feature>
<name>A0ABS4SSW7_9PROT</name>
<reference evidence="2 3" key="1">
    <citation type="submission" date="2021-03" db="EMBL/GenBank/DDBJ databases">
        <title>Genomic Encyclopedia of Type Strains, Phase III (KMG-III): the genomes of soil and plant-associated and newly described type strains.</title>
        <authorList>
            <person name="Whitman W."/>
        </authorList>
    </citation>
    <scope>NUCLEOTIDE SEQUENCE [LARGE SCALE GENOMIC DNA]</scope>
    <source>
        <strain evidence="2 3">IMMIB AFH-6</strain>
    </source>
</reference>
<feature type="transmembrane region" description="Helical" evidence="1">
    <location>
        <begin position="149"/>
        <end position="167"/>
    </location>
</feature>
<comment type="caution">
    <text evidence="2">The sequence shown here is derived from an EMBL/GenBank/DDBJ whole genome shotgun (WGS) entry which is preliminary data.</text>
</comment>
<dbReference type="EMBL" id="JAGINP010000020">
    <property type="protein sequence ID" value="MBP2295193.1"/>
    <property type="molecule type" value="Genomic_DNA"/>
</dbReference>
<accession>A0ABS4SSW7</accession>
<organism evidence="2 3">
    <name type="scientific">Azospirillum rugosum</name>
    <dbReference type="NCBI Taxonomy" id="416170"/>
    <lineage>
        <taxon>Bacteria</taxon>
        <taxon>Pseudomonadati</taxon>
        <taxon>Pseudomonadota</taxon>
        <taxon>Alphaproteobacteria</taxon>
        <taxon>Rhodospirillales</taxon>
        <taxon>Azospirillaceae</taxon>
        <taxon>Azospirillum</taxon>
    </lineage>
</organism>
<evidence type="ECO:0000313" key="2">
    <source>
        <dbReference type="EMBL" id="MBP2295193.1"/>
    </source>
</evidence>
<dbReference type="RefSeq" id="WP_209769610.1">
    <property type="nucleotide sequence ID" value="NZ_JAGINP010000020.1"/>
</dbReference>
<proteinExistence type="predicted"/>
<gene>
    <name evidence="2" type="ORF">J2851_004996</name>
</gene>
<evidence type="ECO:0000313" key="3">
    <source>
        <dbReference type="Proteomes" id="UP000781958"/>
    </source>
</evidence>
<feature type="transmembrane region" description="Helical" evidence="1">
    <location>
        <begin position="173"/>
        <end position="193"/>
    </location>
</feature>
<keyword evidence="1" id="KW-0812">Transmembrane</keyword>
<sequence length="349" mass="37652">MSDAVTRQLLSIQSMLSSGHRNLRIERHTLLLWGLAGGGLLVVSDWVFTPQQIPSHEMRAFAWLALLTAVLGTVGLVDLHLTRRAKRQRDETWSFVHRQVLKVWWLLMAMGTLLTFATFFFGGGYMVCAAWMILLGIGLYVHGLFSEELLEWIGATAILVGAGALAARLPYEATRWIAASVSGLGLPLLAGMLDHGRSRPFWHRLAQTMGWIAVVLGVPLAVSSTDWAGPGDALPRLTLDAYRAHPITSGPVRVLVPAGTVVPVTLAVTGDLLDAKGLFQLPLITKHAVEVLVQDGEPTESVRIGDGPWANARGRIAITIPGISVTLDPARGPAVDTSLNIARLPAGDR</sequence>
<keyword evidence="1" id="KW-1133">Transmembrane helix</keyword>
<evidence type="ECO:0000256" key="1">
    <source>
        <dbReference type="SAM" id="Phobius"/>
    </source>
</evidence>
<protein>
    <recommendedName>
        <fullName evidence="4">MFS transporter permease</fullName>
    </recommendedName>
</protein>
<feature type="transmembrane region" description="Helical" evidence="1">
    <location>
        <begin position="100"/>
        <end position="117"/>
    </location>
</feature>
<feature type="transmembrane region" description="Helical" evidence="1">
    <location>
        <begin position="30"/>
        <end position="48"/>
    </location>
</feature>
<keyword evidence="3" id="KW-1185">Reference proteome</keyword>
<keyword evidence="1" id="KW-0472">Membrane</keyword>
<evidence type="ECO:0008006" key="4">
    <source>
        <dbReference type="Google" id="ProtNLM"/>
    </source>
</evidence>
<dbReference type="Proteomes" id="UP000781958">
    <property type="component" value="Unassembled WGS sequence"/>
</dbReference>